<evidence type="ECO:0000256" key="5">
    <source>
        <dbReference type="ARBA" id="ARBA00022989"/>
    </source>
</evidence>
<feature type="transmembrane region" description="Helical" evidence="7">
    <location>
        <begin position="128"/>
        <end position="148"/>
    </location>
</feature>
<dbReference type="Pfam" id="PF02417">
    <property type="entry name" value="Chromate_transp"/>
    <property type="match status" value="1"/>
</dbReference>
<evidence type="ECO:0000313" key="8">
    <source>
        <dbReference type="EMBL" id="TDV24258.1"/>
    </source>
</evidence>
<feature type="transmembrane region" description="Helical" evidence="7">
    <location>
        <begin position="198"/>
        <end position="217"/>
    </location>
</feature>
<protein>
    <submittedName>
        <fullName evidence="8">Chromate transporter</fullName>
    </submittedName>
</protein>
<accession>A0A4R7UCU0</accession>
<keyword evidence="9" id="KW-1185">Reference proteome</keyword>
<gene>
    <name evidence="8" type="ORF">BCF59_0211</name>
</gene>
<organism evidence="8 9">
    <name type="scientific">Mycoplasmopsis mustelae</name>
    <dbReference type="NCBI Taxonomy" id="171289"/>
    <lineage>
        <taxon>Bacteria</taxon>
        <taxon>Bacillati</taxon>
        <taxon>Mycoplasmatota</taxon>
        <taxon>Mycoplasmoidales</taxon>
        <taxon>Metamycoplasmataceae</taxon>
        <taxon>Mycoplasmopsis</taxon>
    </lineage>
</organism>
<evidence type="ECO:0000256" key="7">
    <source>
        <dbReference type="SAM" id="Phobius"/>
    </source>
</evidence>
<name>A0A4R7UCU0_9BACT</name>
<dbReference type="RefSeq" id="WP_134110398.1">
    <property type="nucleotide sequence ID" value="NZ_SOCN01000001.1"/>
</dbReference>
<feature type="transmembrane region" description="Helical" evidence="7">
    <location>
        <begin position="168"/>
        <end position="191"/>
    </location>
</feature>
<keyword evidence="6 7" id="KW-0472">Membrane</keyword>
<keyword evidence="5 7" id="KW-1133">Transmembrane helix</keyword>
<keyword evidence="4 7" id="KW-0812">Transmembrane</keyword>
<dbReference type="EMBL" id="SOCN01000001">
    <property type="protein sequence ID" value="TDV24258.1"/>
    <property type="molecule type" value="Genomic_DNA"/>
</dbReference>
<dbReference type="InterPro" id="IPR003370">
    <property type="entry name" value="Chromate_transpt"/>
</dbReference>
<dbReference type="Proteomes" id="UP000295757">
    <property type="component" value="Unassembled WGS sequence"/>
</dbReference>
<evidence type="ECO:0000256" key="2">
    <source>
        <dbReference type="ARBA" id="ARBA00005262"/>
    </source>
</evidence>
<evidence type="ECO:0000256" key="3">
    <source>
        <dbReference type="ARBA" id="ARBA00022475"/>
    </source>
</evidence>
<evidence type="ECO:0000256" key="6">
    <source>
        <dbReference type="ARBA" id="ARBA00023136"/>
    </source>
</evidence>
<evidence type="ECO:0000313" key="9">
    <source>
        <dbReference type="Proteomes" id="UP000295757"/>
    </source>
</evidence>
<dbReference type="OrthoDB" id="401329at2"/>
<feature type="transmembrane region" description="Helical" evidence="7">
    <location>
        <begin position="82"/>
        <end position="107"/>
    </location>
</feature>
<sequence>MFFVGLIVALTFLMLVSLSVFGGGQVFMPIFRWLWLFLASNFGANINDDKINTVFTVSNSTPGVVSTKFGFFTGYLIANGQWWGYIAMFITYLVFCLPAIIVMVLAMKYIKKFKANTIIKNMLIVMRPIIAGIVLSLALQLFLSIFIPEINFNKSVSEYATLNHSTNFFIGYRNVLLKIYVPIGIGISYYLTKKKLSLFLIIIINIMLSFFLFAIPFA</sequence>
<dbReference type="GO" id="GO:0005886">
    <property type="term" value="C:plasma membrane"/>
    <property type="evidence" value="ECO:0007669"/>
    <property type="project" value="UniProtKB-SubCell"/>
</dbReference>
<dbReference type="AlphaFoldDB" id="A0A4R7UCU0"/>
<comment type="caution">
    <text evidence="8">The sequence shown here is derived from an EMBL/GenBank/DDBJ whole genome shotgun (WGS) entry which is preliminary data.</text>
</comment>
<comment type="similarity">
    <text evidence="2">Belongs to the chromate ion transporter (CHR) (TC 2.A.51) family.</text>
</comment>
<evidence type="ECO:0000256" key="1">
    <source>
        <dbReference type="ARBA" id="ARBA00004651"/>
    </source>
</evidence>
<keyword evidence="3" id="KW-1003">Cell membrane</keyword>
<proteinExistence type="inferred from homology"/>
<reference evidence="8 9" key="1">
    <citation type="submission" date="2019-03" db="EMBL/GenBank/DDBJ databases">
        <title>Genomic Encyclopedia of Archaeal and Bacterial Type Strains, Phase II (KMG-II): from individual species to whole genera.</title>
        <authorList>
            <person name="Goeker M."/>
        </authorList>
    </citation>
    <scope>NUCLEOTIDE SEQUENCE [LARGE SCALE GENOMIC DNA]</scope>
    <source>
        <strain evidence="8 9">ATCC 35214</strain>
    </source>
</reference>
<dbReference type="GO" id="GO:0015109">
    <property type="term" value="F:chromate transmembrane transporter activity"/>
    <property type="evidence" value="ECO:0007669"/>
    <property type="project" value="InterPro"/>
</dbReference>
<comment type="subcellular location">
    <subcellularLocation>
        <location evidence="1">Cell membrane</location>
        <topology evidence="1">Multi-pass membrane protein</topology>
    </subcellularLocation>
</comment>
<evidence type="ECO:0000256" key="4">
    <source>
        <dbReference type="ARBA" id="ARBA00022692"/>
    </source>
</evidence>